<evidence type="ECO:0008006" key="4">
    <source>
        <dbReference type="Google" id="ProtNLM"/>
    </source>
</evidence>
<name>A0ABT9VST5_9BACI</name>
<reference evidence="2 3" key="1">
    <citation type="submission" date="2023-07" db="EMBL/GenBank/DDBJ databases">
        <title>Genomic Encyclopedia of Type Strains, Phase IV (KMG-IV): sequencing the most valuable type-strain genomes for metagenomic binning, comparative biology and taxonomic classification.</title>
        <authorList>
            <person name="Goeker M."/>
        </authorList>
    </citation>
    <scope>NUCLEOTIDE SEQUENCE [LARGE SCALE GENOMIC DNA]</scope>
    <source>
        <strain evidence="2 3">DSM 19092</strain>
    </source>
</reference>
<keyword evidence="3" id="KW-1185">Reference proteome</keyword>
<keyword evidence="1" id="KW-0472">Membrane</keyword>
<protein>
    <recommendedName>
        <fullName evidence="4">DUF3953 domain-containing protein</fullName>
    </recommendedName>
</protein>
<gene>
    <name evidence="2" type="ORF">J2S06_003183</name>
</gene>
<evidence type="ECO:0000256" key="1">
    <source>
        <dbReference type="SAM" id="Phobius"/>
    </source>
</evidence>
<sequence>MTKTTKYSNIVALLLIAISGIFNTFGDNEIIKNVVTFTSLFLCVILLLVTRISRKN</sequence>
<feature type="transmembrane region" description="Helical" evidence="1">
    <location>
        <begin position="7"/>
        <end position="25"/>
    </location>
</feature>
<feature type="transmembrane region" description="Helical" evidence="1">
    <location>
        <begin position="31"/>
        <end position="50"/>
    </location>
</feature>
<dbReference type="EMBL" id="JAUSTR010000040">
    <property type="protein sequence ID" value="MDQ0164039.1"/>
    <property type="molecule type" value="Genomic_DNA"/>
</dbReference>
<evidence type="ECO:0000313" key="3">
    <source>
        <dbReference type="Proteomes" id="UP001225646"/>
    </source>
</evidence>
<comment type="caution">
    <text evidence="2">The sequence shown here is derived from an EMBL/GenBank/DDBJ whole genome shotgun (WGS) entry which is preliminary data.</text>
</comment>
<accession>A0ABT9VST5</accession>
<organism evidence="2 3">
    <name type="scientific">Aeribacillus alveayuensis</name>
    <dbReference type="NCBI Taxonomy" id="279215"/>
    <lineage>
        <taxon>Bacteria</taxon>
        <taxon>Bacillati</taxon>
        <taxon>Bacillota</taxon>
        <taxon>Bacilli</taxon>
        <taxon>Bacillales</taxon>
        <taxon>Bacillaceae</taxon>
        <taxon>Aeribacillus</taxon>
    </lineage>
</organism>
<keyword evidence="1" id="KW-0812">Transmembrane</keyword>
<keyword evidence="1" id="KW-1133">Transmembrane helix</keyword>
<proteinExistence type="predicted"/>
<evidence type="ECO:0000313" key="2">
    <source>
        <dbReference type="EMBL" id="MDQ0164039.1"/>
    </source>
</evidence>
<dbReference type="Proteomes" id="UP001225646">
    <property type="component" value="Unassembled WGS sequence"/>
</dbReference>